<dbReference type="Gene3D" id="2.60.40.1170">
    <property type="entry name" value="Mu homology domain, subdomain B"/>
    <property type="match status" value="1"/>
</dbReference>
<feature type="domain" description="DUF11" evidence="1">
    <location>
        <begin position="591"/>
        <end position="700"/>
    </location>
</feature>
<evidence type="ECO:0000313" key="2">
    <source>
        <dbReference type="EMBL" id="RIH93904.1"/>
    </source>
</evidence>
<dbReference type="PANTHER" id="PTHR34819:SF3">
    <property type="entry name" value="CELL SURFACE PROTEIN"/>
    <property type="match status" value="1"/>
</dbReference>
<dbReference type="InterPro" id="IPR051172">
    <property type="entry name" value="Chlamydia_OmcB"/>
</dbReference>
<dbReference type="Pfam" id="PF01345">
    <property type="entry name" value="DUF11"/>
    <property type="match status" value="2"/>
</dbReference>
<dbReference type="NCBIfam" id="TIGR01451">
    <property type="entry name" value="B_ant_repeat"/>
    <property type="match status" value="3"/>
</dbReference>
<comment type="caution">
    <text evidence="2">The sequence shown here is derived from an EMBL/GenBank/DDBJ whole genome shotgun (WGS) entry which is preliminary data.</text>
</comment>
<accession>A0A399FBB6</accession>
<dbReference type="RefSeq" id="WP_119355782.1">
    <property type="nucleotide sequence ID" value="NZ_BJXM01000004.1"/>
</dbReference>
<dbReference type="InterPro" id="IPR047589">
    <property type="entry name" value="DUF11_rpt"/>
</dbReference>
<dbReference type="AlphaFoldDB" id="A0A399FBB6"/>
<gene>
    <name evidence="2" type="ORF">Mgrana_00253</name>
</gene>
<dbReference type="Proteomes" id="UP000266178">
    <property type="component" value="Unassembled WGS sequence"/>
</dbReference>
<evidence type="ECO:0000259" key="1">
    <source>
        <dbReference type="Pfam" id="PF01345"/>
    </source>
</evidence>
<proteinExistence type="predicted"/>
<dbReference type="EMBL" id="QWLB01000002">
    <property type="protein sequence ID" value="RIH93904.1"/>
    <property type="molecule type" value="Genomic_DNA"/>
</dbReference>
<organism evidence="2 3">
    <name type="scientific">Meiothermus granaticius NBRC 107808</name>
    <dbReference type="NCBI Taxonomy" id="1227551"/>
    <lineage>
        <taxon>Bacteria</taxon>
        <taxon>Thermotogati</taxon>
        <taxon>Deinococcota</taxon>
        <taxon>Deinococci</taxon>
        <taxon>Thermales</taxon>
        <taxon>Thermaceae</taxon>
        <taxon>Meiothermus</taxon>
    </lineage>
</organism>
<keyword evidence="3" id="KW-1185">Reference proteome</keyword>
<evidence type="ECO:0000313" key="3">
    <source>
        <dbReference type="Proteomes" id="UP000266178"/>
    </source>
</evidence>
<feature type="domain" description="DUF11" evidence="1">
    <location>
        <begin position="469"/>
        <end position="571"/>
    </location>
</feature>
<dbReference type="SUPFAM" id="SSF117074">
    <property type="entry name" value="Hypothetical protein PA1324"/>
    <property type="match status" value="1"/>
</dbReference>
<dbReference type="InterPro" id="IPR013783">
    <property type="entry name" value="Ig-like_fold"/>
</dbReference>
<name>A0A399FBB6_9DEIN</name>
<reference evidence="2 3" key="1">
    <citation type="submission" date="2018-08" db="EMBL/GenBank/DDBJ databases">
        <title>Meiothermus granaticius genome AF-68 sequencing project.</title>
        <authorList>
            <person name="Da Costa M.S."/>
            <person name="Albuquerque L."/>
            <person name="Raposo P."/>
            <person name="Froufe H.J.C."/>
            <person name="Barroso C.S."/>
            <person name="Egas C."/>
        </authorList>
    </citation>
    <scope>NUCLEOTIDE SEQUENCE [LARGE SCALE GENOMIC DNA]</scope>
    <source>
        <strain evidence="2 3">AF-68</strain>
    </source>
</reference>
<dbReference type="OrthoDB" id="28717at2"/>
<sequence length="904" mass="94423">MNRHPPFHSSILHEAQRMLAVFLLWLGLGLWGTGPLGLAAPAGTVIRNQASASVGNQVYLSNEVESVVQAVCVASLTPNGSAAAPAQRAVISPGGMAYFAYRLQNLGNARFDLGLSWSQTASSWVPSGVTLYQDVNGNGQRDPGEPPVSTLSLEAGEAVGLVMEVRAPLAASGNALISPVASCPDGSQDADNYSLVTVGNGPALNLSKSVSSTSVNPGQEIEFTLRLANLGNAPALGPIYLTDLLNTPQLADLGFVLGSAIATKGQLEYTADGNTWSTSPTSVQGIRLVLSRLEAGEVALLHFRLTASGNAGAGLRENLAQAEGPGGPSVGRVQFSVTPRYGVFLGPGGNPRASGAADVQVATVILGQPYCFAQTLENSGNDTDQYVLTSSGLPDGVSLDFRTSSGVPLAQPISLRPGAHLDFQACLSTVPPASVPFSFILSATSLLSGASDSTTDRVGASLDPSGIVLRKSADTRGPVNPGQRITYTLHIENPLSIGLTSVSIEDALDPNLEFVSASDGGSYDPTSRTVRWSLPSLPGPSVHDLSLVVKVAEGAPDGSSLLNRFTLRSSEIPNPLSSQTVQLGVAGSVLLLQKAVTPAQATPGDLLTYTLTLVNQGQAALTVQLTDTPDPALSYVAGSASPTSPELRGGQLIWNLNLSAGQTLTLTYKLRILPGAPEKLRNVAQATGLTSSGTALASTQATAQVTLQSGVFAPSNLLLGRVFLDADGDGQYTAGVDIPLPGARVLLANGWQTLTDSEGRYSFRDLPGGVWEIALDPTSAPFKPLPQPEASGNGYRHKVWVNGLTVSDFPLERPRGLSTVSRETTLEFGPLTVVKTLLPLPVGVRVVLRLSAAEPLWELTLSDPLPEGGTKTFYFDRFQGQETLTYDLPTPAPLTDPQARWRYP</sequence>
<protein>
    <recommendedName>
        <fullName evidence="1">DUF11 domain-containing protein</fullName>
    </recommendedName>
</protein>
<dbReference type="Gene3D" id="2.60.40.10">
    <property type="entry name" value="Immunoglobulins"/>
    <property type="match status" value="1"/>
</dbReference>
<dbReference type="PANTHER" id="PTHR34819">
    <property type="entry name" value="LARGE CYSTEINE-RICH PERIPLASMIC PROTEIN OMCB"/>
    <property type="match status" value="1"/>
</dbReference>
<dbReference type="InterPro" id="IPR001434">
    <property type="entry name" value="OmcB-like_DUF11"/>
</dbReference>